<feature type="active site" evidence="3">
    <location>
        <position position="423"/>
    </location>
</feature>
<dbReference type="RefSeq" id="WP_379497525.1">
    <property type="nucleotide sequence ID" value="NZ_JBHSAO010000011.1"/>
</dbReference>
<keyword evidence="2" id="KW-0067">ATP-binding</keyword>
<accession>A0ABV8H1G0</accession>
<dbReference type="PANTHER" id="PTHR21621:SF0">
    <property type="entry name" value="BETA-CITRYLGLUTAMATE SYNTHASE B-RELATED"/>
    <property type="match status" value="1"/>
</dbReference>
<reference evidence="8" key="1">
    <citation type="journal article" date="2019" name="Int. J. Syst. Evol. Microbiol.">
        <title>The Global Catalogue of Microorganisms (GCM) 10K type strain sequencing project: providing services to taxonomists for standard genome sequencing and annotation.</title>
        <authorList>
            <consortium name="The Broad Institute Genomics Platform"/>
            <consortium name="The Broad Institute Genome Sequencing Center for Infectious Disease"/>
            <person name="Wu L."/>
            <person name="Ma J."/>
        </authorList>
    </citation>
    <scope>NUCLEOTIDE SEQUENCE [LARGE SCALE GENOMIC DNA]</scope>
    <source>
        <strain evidence="8">IBRC-M 10703</strain>
    </source>
</reference>
<dbReference type="InterPro" id="IPR011761">
    <property type="entry name" value="ATP-grasp"/>
</dbReference>
<evidence type="ECO:0000259" key="5">
    <source>
        <dbReference type="PROSITE" id="PS50975"/>
    </source>
</evidence>
<sequence>MNEDYPYWLSKQMLSGVRGFNLCANLVALEGWRRGLNLNWYYNASEFTDLKTIGFQPIGKTFSLSSTDDTHFFFRSRGDKVSNEAVDIGTSKEETKKYLSKAGVPTPEGFRFTSEEKEDEIINVALKIGYPLVLKPTYGSLGKGVITDIQTEEELRRSLKYVLEEFDYSDFLIERYIFGEDYRVYVIEDKVIGAIKRIPANVVGNGKNTVQELINIKNQARKANPHLSTRLIKIDPEVEEFLKNQQLSLDDILKNGDVIYLKGKSNISSGGDSIDFTEEITPEMKSVAINAVKAVPGLNHAGIDLIANDNEIVVIEINATAVIASHLFPMYGKPRNIPEAIIDYYFPETIGKGSQSTKIYFDFKSIFNLLRSSSITQIEVADAPVGELYAKRYVISGKVQNVGYRNWIRNQALQRNLHGYTRNLKNGKVVVVVGSQDRKMVEEFKEVCMKGPLKSNVVDVQEYIWESQVNIGFEIR</sequence>
<dbReference type="EMBL" id="JBHSAO010000011">
    <property type="protein sequence ID" value="MFC4025026.1"/>
    <property type="molecule type" value="Genomic_DNA"/>
</dbReference>
<feature type="active site" evidence="3">
    <location>
        <position position="405"/>
    </location>
</feature>
<dbReference type="PANTHER" id="PTHR21621">
    <property type="entry name" value="RIBOSOMAL PROTEIN S6 MODIFICATION PROTEIN"/>
    <property type="match status" value="1"/>
</dbReference>
<dbReference type="SUPFAM" id="SSF54975">
    <property type="entry name" value="Acylphosphatase/BLUF domain-like"/>
    <property type="match status" value="1"/>
</dbReference>
<comment type="similarity">
    <text evidence="4">Belongs to the acylphosphatase family.</text>
</comment>
<dbReference type="InterPro" id="IPR036046">
    <property type="entry name" value="Acylphosphatase-like_dom_sf"/>
</dbReference>
<dbReference type="InterPro" id="IPR001792">
    <property type="entry name" value="Acylphosphatase-like_dom"/>
</dbReference>
<protein>
    <recommendedName>
        <fullName evidence="1 3">acylphosphatase</fullName>
        <ecNumber evidence="3">3.6.1.7</ecNumber>
    </recommendedName>
</protein>
<name>A0ABV8H1G0_9BACI</name>
<gene>
    <name evidence="7" type="ORF">ACFOUV_14625</name>
</gene>
<keyword evidence="3 7" id="KW-0378">Hydrolase</keyword>
<dbReference type="Gene3D" id="3.30.470.20">
    <property type="entry name" value="ATP-grasp fold, B domain"/>
    <property type="match status" value="2"/>
</dbReference>
<evidence type="ECO:0000256" key="3">
    <source>
        <dbReference type="PROSITE-ProRule" id="PRU00520"/>
    </source>
</evidence>
<evidence type="ECO:0000256" key="1">
    <source>
        <dbReference type="ARBA" id="ARBA00015991"/>
    </source>
</evidence>
<dbReference type="InterPro" id="IPR013651">
    <property type="entry name" value="ATP-grasp_RimK-type"/>
</dbReference>
<evidence type="ECO:0000313" key="8">
    <source>
        <dbReference type="Proteomes" id="UP001595772"/>
    </source>
</evidence>
<dbReference type="SUPFAM" id="SSF56059">
    <property type="entry name" value="Glutathione synthetase ATP-binding domain-like"/>
    <property type="match status" value="1"/>
</dbReference>
<dbReference type="PROSITE" id="PS51160">
    <property type="entry name" value="ACYLPHOSPHATASE_3"/>
    <property type="match status" value="1"/>
</dbReference>
<dbReference type="Pfam" id="PF08443">
    <property type="entry name" value="RimK"/>
    <property type="match status" value="1"/>
</dbReference>
<dbReference type="GO" id="GO:0003998">
    <property type="term" value="F:acylphosphatase activity"/>
    <property type="evidence" value="ECO:0007669"/>
    <property type="project" value="UniProtKB-EC"/>
</dbReference>
<feature type="domain" description="Acylphosphatase-like" evidence="6">
    <location>
        <begin position="390"/>
        <end position="476"/>
    </location>
</feature>
<keyword evidence="8" id="KW-1185">Reference proteome</keyword>
<comment type="caution">
    <text evidence="7">The sequence shown here is derived from an EMBL/GenBank/DDBJ whole genome shotgun (WGS) entry which is preliminary data.</text>
</comment>
<dbReference type="PROSITE" id="PS50975">
    <property type="entry name" value="ATP_GRASP"/>
    <property type="match status" value="1"/>
</dbReference>
<keyword evidence="2" id="KW-0547">Nucleotide-binding</keyword>
<dbReference type="InterPro" id="IPR003806">
    <property type="entry name" value="ATP-grasp_PylC-type"/>
</dbReference>
<proteinExistence type="inferred from homology"/>
<dbReference type="Proteomes" id="UP001595772">
    <property type="component" value="Unassembled WGS sequence"/>
</dbReference>
<organism evidence="7 8">
    <name type="scientific">Oceanobacillus longus</name>
    <dbReference type="NCBI Taxonomy" id="930120"/>
    <lineage>
        <taxon>Bacteria</taxon>
        <taxon>Bacillati</taxon>
        <taxon>Bacillota</taxon>
        <taxon>Bacilli</taxon>
        <taxon>Bacillales</taxon>
        <taxon>Bacillaceae</taxon>
        <taxon>Oceanobacillus</taxon>
    </lineage>
</organism>
<dbReference type="Gene3D" id="3.30.70.100">
    <property type="match status" value="1"/>
</dbReference>
<evidence type="ECO:0000313" key="7">
    <source>
        <dbReference type="EMBL" id="MFC4025026.1"/>
    </source>
</evidence>
<comment type="catalytic activity">
    <reaction evidence="3">
        <text>an acyl phosphate + H2O = a carboxylate + phosphate + H(+)</text>
        <dbReference type="Rhea" id="RHEA:14965"/>
        <dbReference type="ChEBI" id="CHEBI:15377"/>
        <dbReference type="ChEBI" id="CHEBI:15378"/>
        <dbReference type="ChEBI" id="CHEBI:29067"/>
        <dbReference type="ChEBI" id="CHEBI:43474"/>
        <dbReference type="ChEBI" id="CHEBI:59918"/>
        <dbReference type="EC" id="3.6.1.7"/>
    </reaction>
</comment>
<feature type="domain" description="ATP-grasp" evidence="5">
    <location>
        <begin position="96"/>
        <end position="346"/>
    </location>
</feature>
<dbReference type="Pfam" id="PF02655">
    <property type="entry name" value="ATP-grasp_3"/>
    <property type="match status" value="1"/>
</dbReference>
<evidence type="ECO:0000256" key="2">
    <source>
        <dbReference type="PROSITE-ProRule" id="PRU00409"/>
    </source>
</evidence>
<dbReference type="EC" id="3.6.1.7" evidence="3"/>
<evidence type="ECO:0000259" key="6">
    <source>
        <dbReference type="PROSITE" id="PS51160"/>
    </source>
</evidence>
<evidence type="ECO:0000256" key="4">
    <source>
        <dbReference type="RuleBase" id="RU004168"/>
    </source>
</evidence>
<dbReference type="Pfam" id="PF00708">
    <property type="entry name" value="Acylphosphatase"/>
    <property type="match status" value="1"/>
</dbReference>